<dbReference type="Proteomes" id="UP000837801">
    <property type="component" value="Unassembled WGS sequence"/>
</dbReference>
<dbReference type="EMBL" id="CAKXYY010000002">
    <property type="protein sequence ID" value="CAH2350887.1"/>
    <property type="molecule type" value="Genomic_DNA"/>
</dbReference>
<evidence type="ECO:0000313" key="2">
    <source>
        <dbReference type="Proteomes" id="UP000837801"/>
    </source>
</evidence>
<protein>
    <submittedName>
        <fullName evidence="1">Protein Gvp36p</fullName>
    </submittedName>
</protein>
<comment type="caution">
    <text evidence="1">The sequence shown here is derived from an EMBL/GenBank/DDBJ whole genome shotgun (WGS) entry which is preliminary data.</text>
</comment>
<dbReference type="InterPro" id="IPR018859">
    <property type="entry name" value="BAR_dom-cont"/>
</dbReference>
<dbReference type="Pfam" id="PF10455">
    <property type="entry name" value="BAR_2"/>
    <property type="match status" value="1"/>
</dbReference>
<dbReference type="Gene3D" id="1.20.1270.60">
    <property type="entry name" value="Arfaptin homology (AH) domain/BAR domain"/>
    <property type="match status" value="1"/>
</dbReference>
<proteinExistence type="predicted"/>
<organism evidence="1 2">
    <name type="scientific">[Candida] railenensis</name>
    <dbReference type="NCBI Taxonomy" id="45579"/>
    <lineage>
        <taxon>Eukaryota</taxon>
        <taxon>Fungi</taxon>
        <taxon>Dikarya</taxon>
        <taxon>Ascomycota</taxon>
        <taxon>Saccharomycotina</taxon>
        <taxon>Pichiomycetes</taxon>
        <taxon>Debaryomycetaceae</taxon>
        <taxon>Kurtzmaniella</taxon>
    </lineage>
</organism>
<gene>
    <name evidence="1" type="ORF">CLIB1423_02S07382</name>
</gene>
<sequence>MSFKFPSFNFQSIQESLPSVDNITKSISNVNVQQYSDSLKDSIQPFASKTSQLISTQLHQVQQLAATHYNNSNVEVSELPADYLELEKNCDLLLKLYTDLIQITNDTYLKTSYDYPPGNNSLNRIRDANVGGLIGNKFTQLRNASSPQELEKILLGSQEQTDSAAAPAAEATTATEFPKTLFHQLALISSTHSKELNPSPLSIALDKLSVAYKAIGDSRLEQDEAIKTQLNSQLIHILNEEFIKVTELRKRVYASRSQFDLIRSEIDAETEDDNEELIAREDELVNATESAVTEMKKLLKPSRNINLLKVFVNAQKEFFQAAAKKLETISADLDKIEFEEEDDE</sequence>
<accession>A0A9P0QLK7</accession>
<keyword evidence="2" id="KW-1185">Reference proteome</keyword>
<evidence type="ECO:0000313" key="1">
    <source>
        <dbReference type="EMBL" id="CAH2350887.1"/>
    </source>
</evidence>
<dbReference type="OrthoDB" id="5549748at2759"/>
<dbReference type="AlphaFoldDB" id="A0A9P0QLK7"/>
<dbReference type="InterPro" id="IPR027267">
    <property type="entry name" value="AH/BAR_dom_sf"/>
</dbReference>
<reference evidence="1" key="1">
    <citation type="submission" date="2022-03" db="EMBL/GenBank/DDBJ databases">
        <authorList>
            <person name="Legras J.-L."/>
            <person name="Devillers H."/>
            <person name="Grondin C."/>
        </authorList>
    </citation>
    <scope>NUCLEOTIDE SEQUENCE</scope>
    <source>
        <strain evidence="1">CLIB 1423</strain>
    </source>
</reference>
<name>A0A9P0QLK7_9ASCO</name>
<dbReference type="SUPFAM" id="SSF103657">
    <property type="entry name" value="BAR/IMD domain-like"/>
    <property type="match status" value="1"/>
</dbReference>